<evidence type="ECO:0000256" key="1">
    <source>
        <dbReference type="ARBA" id="ARBA00022490"/>
    </source>
</evidence>
<dbReference type="GO" id="GO:0051301">
    <property type="term" value="P:cell division"/>
    <property type="evidence" value="ECO:0007669"/>
    <property type="project" value="UniProtKB-KW"/>
</dbReference>
<dbReference type="InterPro" id="IPR005234">
    <property type="entry name" value="ScpB_csome_segregation"/>
</dbReference>
<sequence>MVQNYNLEKEISLVEAILYLEGDPLTDEALCKISGLSPEIVGDAIKALQESYASPQSGIELAKMMGGWVIMPKKDLWEHLKDRYGKKNEGRLSRAAMETLSIIAYSQPVTRAEIEAIRGVSADNMIRLLIEKDLIKEVGKKDVPGKPAMFGTTKEFLKIFRLNSIADLPKLDETERERFELAR</sequence>
<keyword evidence="2" id="KW-0132">Cell division</keyword>
<gene>
    <name evidence="5" type="ORF">HMPREF9726_02253</name>
</gene>
<comment type="caution">
    <text evidence="5">The sequence shown here is derived from an EMBL/GenBank/DDBJ whole genome shotgun (WGS) entry which is preliminary data.</text>
</comment>
<keyword evidence="3" id="KW-0159">Chromosome partition</keyword>
<dbReference type="RefSeq" id="WP_002670201.1">
    <property type="nucleotide sequence ID" value="NZ_CM001795.1"/>
</dbReference>
<reference evidence="5" key="1">
    <citation type="submission" date="2012-01" db="EMBL/GenBank/DDBJ databases">
        <title>The Genome Sequence of Treponema denticola H-22.</title>
        <authorList>
            <consortium name="The Broad Institute Genome Sequencing Platform"/>
            <person name="Earl A."/>
            <person name="Ward D."/>
            <person name="Feldgarden M."/>
            <person name="Gevers D."/>
            <person name="Blanton J.M."/>
            <person name="Fenno C.J."/>
            <person name="Baranova O.V."/>
            <person name="Mathney J."/>
            <person name="Dewhirst F.E."/>
            <person name="Izard J."/>
            <person name="Young S.K."/>
            <person name="Zeng Q."/>
            <person name="Gargeya S."/>
            <person name="Fitzgerald M."/>
            <person name="Haas B."/>
            <person name="Abouelleil A."/>
            <person name="Alvarado L."/>
            <person name="Arachchi H.M."/>
            <person name="Berlin A."/>
            <person name="Chapman S.B."/>
            <person name="Gearin G."/>
            <person name="Goldberg J."/>
            <person name="Griggs A."/>
            <person name="Gujja S."/>
            <person name="Hansen M."/>
            <person name="Heiman D."/>
            <person name="Howarth C."/>
            <person name="Larimer J."/>
            <person name="Lui A."/>
            <person name="MacDonald P.J.P."/>
            <person name="McCowen C."/>
            <person name="Montmayeur A."/>
            <person name="Murphy C."/>
            <person name="Neiman D."/>
            <person name="Pearson M."/>
            <person name="Priest M."/>
            <person name="Roberts A."/>
            <person name="Saif S."/>
            <person name="Shea T."/>
            <person name="Sisk P."/>
            <person name="Stolte C."/>
            <person name="Sykes S."/>
            <person name="Wortman J."/>
            <person name="Nusbaum C."/>
            <person name="Birren B."/>
        </authorList>
    </citation>
    <scope>NUCLEOTIDE SEQUENCE [LARGE SCALE GENOMIC DNA]</scope>
    <source>
        <strain evidence="5">H-22</strain>
    </source>
</reference>
<name>A0A0E2E1M0_TREDN</name>
<proteinExistence type="predicted"/>
<dbReference type="InterPro" id="IPR036390">
    <property type="entry name" value="WH_DNA-bd_sf"/>
</dbReference>
<dbReference type="PATRIC" id="fig|999432.5.peg.2341"/>
<protein>
    <submittedName>
        <fullName evidence="5">Segregation and condensation protein B</fullName>
    </submittedName>
</protein>
<dbReference type="PIRSF" id="PIRSF019345">
    <property type="entry name" value="ScpB"/>
    <property type="match status" value="1"/>
</dbReference>
<keyword evidence="4" id="KW-0131">Cell cycle</keyword>
<dbReference type="InterPro" id="IPR036388">
    <property type="entry name" value="WH-like_DNA-bd_sf"/>
</dbReference>
<dbReference type="AlphaFoldDB" id="A0A0E2E1M0"/>
<evidence type="ECO:0000313" key="5">
    <source>
        <dbReference type="EMBL" id="EMB30568.1"/>
    </source>
</evidence>
<accession>A0A0E2E1M0</accession>
<organism evidence="5">
    <name type="scientific">Treponema denticola H-22</name>
    <dbReference type="NCBI Taxonomy" id="999432"/>
    <lineage>
        <taxon>Bacteria</taxon>
        <taxon>Pseudomonadati</taxon>
        <taxon>Spirochaetota</taxon>
        <taxon>Spirochaetia</taxon>
        <taxon>Spirochaetales</taxon>
        <taxon>Treponemataceae</taxon>
        <taxon>Treponema</taxon>
    </lineage>
</organism>
<dbReference type="Gene3D" id="1.10.10.10">
    <property type="entry name" value="Winged helix-like DNA-binding domain superfamily/Winged helix DNA-binding domain"/>
    <property type="match status" value="2"/>
</dbReference>
<evidence type="ECO:0000256" key="2">
    <source>
        <dbReference type="ARBA" id="ARBA00022618"/>
    </source>
</evidence>
<dbReference type="PANTHER" id="PTHR34298:SF2">
    <property type="entry name" value="SEGREGATION AND CONDENSATION PROTEIN B"/>
    <property type="match status" value="1"/>
</dbReference>
<dbReference type="EMBL" id="AGDV01000021">
    <property type="protein sequence ID" value="EMB30568.1"/>
    <property type="molecule type" value="Genomic_DNA"/>
</dbReference>
<dbReference type="Pfam" id="PF04079">
    <property type="entry name" value="SMC_ScpB"/>
    <property type="match status" value="1"/>
</dbReference>
<evidence type="ECO:0000256" key="4">
    <source>
        <dbReference type="ARBA" id="ARBA00023306"/>
    </source>
</evidence>
<dbReference type="NCBIfam" id="TIGR00281">
    <property type="entry name" value="SMC-Scp complex subunit ScpB"/>
    <property type="match status" value="1"/>
</dbReference>
<keyword evidence="1" id="KW-0963">Cytoplasm</keyword>
<dbReference type="GO" id="GO:0051304">
    <property type="term" value="P:chromosome separation"/>
    <property type="evidence" value="ECO:0007669"/>
    <property type="project" value="InterPro"/>
</dbReference>
<dbReference type="Proteomes" id="UP000011705">
    <property type="component" value="Chromosome"/>
</dbReference>
<evidence type="ECO:0000256" key="3">
    <source>
        <dbReference type="ARBA" id="ARBA00022829"/>
    </source>
</evidence>
<dbReference type="HOGENOM" id="CLU_045647_5_2_12"/>
<dbReference type="PANTHER" id="PTHR34298">
    <property type="entry name" value="SEGREGATION AND CONDENSATION PROTEIN B"/>
    <property type="match status" value="1"/>
</dbReference>
<dbReference type="SUPFAM" id="SSF46785">
    <property type="entry name" value="Winged helix' DNA-binding domain"/>
    <property type="match status" value="2"/>
</dbReference>